<sequence>MRQGKEVDGNLSEESSRYFIDVCKHIDSNLDTQTLSGIALKGHDLVGQLIGTESFEIINGFLGIEHVDLMQRRAPRLFDLNVDVVRETCAY</sequence>
<evidence type="ECO:0000313" key="2">
    <source>
        <dbReference type="Proteomes" id="UP000800041"/>
    </source>
</evidence>
<gene>
    <name evidence="1" type="ORF">K402DRAFT_31852</name>
</gene>
<keyword evidence="2" id="KW-1185">Reference proteome</keyword>
<dbReference type="EMBL" id="ML977149">
    <property type="protein sequence ID" value="KAF1988250.1"/>
    <property type="molecule type" value="Genomic_DNA"/>
</dbReference>
<dbReference type="AlphaFoldDB" id="A0A6G1H5F1"/>
<name>A0A6G1H5F1_9PEZI</name>
<proteinExistence type="predicted"/>
<protein>
    <submittedName>
        <fullName evidence="1">Uncharacterized protein</fullName>
    </submittedName>
</protein>
<dbReference type="Proteomes" id="UP000800041">
    <property type="component" value="Unassembled WGS sequence"/>
</dbReference>
<organism evidence="1 2">
    <name type="scientific">Aulographum hederae CBS 113979</name>
    <dbReference type="NCBI Taxonomy" id="1176131"/>
    <lineage>
        <taxon>Eukaryota</taxon>
        <taxon>Fungi</taxon>
        <taxon>Dikarya</taxon>
        <taxon>Ascomycota</taxon>
        <taxon>Pezizomycotina</taxon>
        <taxon>Dothideomycetes</taxon>
        <taxon>Pleosporomycetidae</taxon>
        <taxon>Aulographales</taxon>
        <taxon>Aulographaceae</taxon>
    </lineage>
</organism>
<evidence type="ECO:0000313" key="1">
    <source>
        <dbReference type="EMBL" id="KAF1988250.1"/>
    </source>
</evidence>
<reference evidence="1" key="1">
    <citation type="journal article" date="2020" name="Stud. Mycol.">
        <title>101 Dothideomycetes genomes: a test case for predicting lifestyles and emergence of pathogens.</title>
        <authorList>
            <person name="Haridas S."/>
            <person name="Albert R."/>
            <person name="Binder M."/>
            <person name="Bloem J."/>
            <person name="Labutti K."/>
            <person name="Salamov A."/>
            <person name="Andreopoulos B."/>
            <person name="Baker S."/>
            <person name="Barry K."/>
            <person name="Bills G."/>
            <person name="Bluhm B."/>
            <person name="Cannon C."/>
            <person name="Castanera R."/>
            <person name="Culley D."/>
            <person name="Daum C."/>
            <person name="Ezra D."/>
            <person name="Gonzalez J."/>
            <person name="Henrissat B."/>
            <person name="Kuo A."/>
            <person name="Liang C."/>
            <person name="Lipzen A."/>
            <person name="Lutzoni F."/>
            <person name="Magnuson J."/>
            <person name="Mondo S."/>
            <person name="Nolan M."/>
            <person name="Ohm R."/>
            <person name="Pangilinan J."/>
            <person name="Park H.-J."/>
            <person name="Ramirez L."/>
            <person name="Alfaro M."/>
            <person name="Sun H."/>
            <person name="Tritt A."/>
            <person name="Yoshinaga Y."/>
            <person name="Zwiers L.-H."/>
            <person name="Turgeon B."/>
            <person name="Goodwin S."/>
            <person name="Spatafora J."/>
            <person name="Crous P."/>
            <person name="Grigoriev I."/>
        </authorList>
    </citation>
    <scope>NUCLEOTIDE SEQUENCE</scope>
    <source>
        <strain evidence="1">CBS 113979</strain>
    </source>
</reference>
<accession>A0A6G1H5F1</accession>